<gene>
    <name evidence="1" type="ORF">AEK19_MT0554</name>
</gene>
<organism evidence="1">
    <name type="scientific">Utricularia reniformis</name>
    <dbReference type="NCBI Taxonomy" id="192314"/>
    <lineage>
        <taxon>Eukaryota</taxon>
        <taxon>Viridiplantae</taxon>
        <taxon>Streptophyta</taxon>
        <taxon>Embryophyta</taxon>
        <taxon>Tracheophyta</taxon>
        <taxon>Spermatophyta</taxon>
        <taxon>Magnoliopsida</taxon>
        <taxon>eudicotyledons</taxon>
        <taxon>Gunneridae</taxon>
        <taxon>Pentapetalae</taxon>
        <taxon>asterids</taxon>
        <taxon>lamiids</taxon>
        <taxon>Lamiales</taxon>
        <taxon>Lentibulariaceae</taxon>
        <taxon>Utricularia</taxon>
    </lineage>
</organism>
<geneLocation type="mitochondrion" evidence="1"/>
<protein>
    <submittedName>
        <fullName evidence="1">Uncharacterized protein</fullName>
    </submittedName>
</protein>
<dbReference type="AlphaFoldDB" id="A0A1Y0B094"/>
<keyword evidence="1" id="KW-0496">Mitochondrion</keyword>
<name>A0A1Y0B094_9LAMI</name>
<reference evidence="1" key="1">
    <citation type="submission" date="2017-03" db="EMBL/GenBank/DDBJ databases">
        <title>The mitochondrial genome of the carnivorous plant Utricularia reniformis (Lentibulariaceae): structure, comparative analysis and evolutionary landmarks.</title>
        <authorList>
            <person name="Silva S.R."/>
            <person name="Alvarenga D.O."/>
            <person name="Michael T.P."/>
            <person name="Miranda V.F.O."/>
            <person name="Varani A.M."/>
        </authorList>
    </citation>
    <scope>NUCLEOTIDE SEQUENCE</scope>
</reference>
<evidence type="ECO:0000313" key="1">
    <source>
        <dbReference type="EMBL" id="ART30809.1"/>
    </source>
</evidence>
<proteinExistence type="predicted"/>
<sequence length="87" mass="10025">MSGGRKITYHFLLLFKDNSFRFLTSNRKNRSFSLTASFTQSWWHRCLPYSLVDICYFLELKGLNSELCAVLMRDITTPGSGVPRGLL</sequence>
<dbReference type="EMBL" id="KY774314">
    <property type="protein sequence ID" value="ART30809.1"/>
    <property type="molecule type" value="Genomic_DNA"/>
</dbReference>
<accession>A0A1Y0B094</accession>